<accession>A0ACA9NEX0</accession>
<reference evidence="1" key="1">
    <citation type="submission" date="2021-06" db="EMBL/GenBank/DDBJ databases">
        <authorList>
            <person name="Kallberg Y."/>
            <person name="Tangrot J."/>
            <person name="Rosling A."/>
        </authorList>
    </citation>
    <scope>NUCLEOTIDE SEQUENCE</scope>
    <source>
        <strain evidence="1">CL356</strain>
    </source>
</reference>
<dbReference type="Proteomes" id="UP000789525">
    <property type="component" value="Unassembled WGS sequence"/>
</dbReference>
<sequence>MDKTKIPVGGRITQIHLHIALGSFKHDDCEISSDNCGLLDNERYVNGVITENFTLITIDLLLWDDDMSVLEVCTALRLRRAGEDWQKASLRYSNSQAMLRTHVGLTSPR</sequence>
<dbReference type="EMBL" id="CAJVPT010019796">
    <property type="protein sequence ID" value="CAG8643788.1"/>
    <property type="molecule type" value="Genomic_DNA"/>
</dbReference>
<comment type="caution">
    <text evidence="1">The sequence shown here is derived from an EMBL/GenBank/DDBJ whole genome shotgun (WGS) entry which is preliminary data.</text>
</comment>
<organism evidence="1 2">
    <name type="scientific">Acaulospora colombiana</name>
    <dbReference type="NCBI Taxonomy" id="27376"/>
    <lineage>
        <taxon>Eukaryota</taxon>
        <taxon>Fungi</taxon>
        <taxon>Fungi incertae sedis</taxon>
        <taxon>Mucoromycota</taxon>
        <taxon>Glomeromycotina</taxon>
        <taxon>Glomeromycetes</taxon>
        <taxon>Diversisporales</taxon>
        <taxon>Acaulosporaceae</taxon>
        <taxon>Acaulospora</taxon>
    </lineage>
</organism>
<evidence type="ECO:0000313" key="2">
    <source>
        <dbReference type="Proteomes" id="UP000789525"/>
    </source>
</evidence>
<keyword evidence="2" id="KW-1185">Reference proteome</keyword>
<protein>
    <submittedName>
        <fullName evidence="1">2156_t:CDS:1</fullName>
    </submittedName>
</protein>
<name>A0ACA9NEX0_9GLOM</name>
<gene>
    <name evidence="1" type="ORF">ACOLOM_LOCUS8029</name>
</gene>
<proteinExistence type="predicted"/>
<evidence type="ECO:0000313" key="1">
    <source>
        <dbReference type="EMBL" id="CAG8643788.1"/>
    </source>
</evidence>